<dbReference type="SUPFAM" id="SSF53300">
    <property type="entry name" value="vWA-like"/>
    <property type="match status" value="2"/>
</dbReference>
<sequence>MMVSFEHPEMFGLIIPVLIGGAYMLRKARQKGLIVSRMIVLTLLIIALASPYTLSPRVTVDDSPNLVLIADETDSMGLFDRQASTKLYEHLAANTPTTLVTLSGDKTALGDAIMQYATGDNQILMVTDGNSNSGADLEEALKFAQDIGTTVYYVQPDLISNDISAQITGDKTVIVNNENQFNIVISQAGTGEISYRYELYIDDQLARSANVVQVEKQKTIPLHQIKFSKLGKHTMRLVVIPSGDDTDDINNEFYKAVYAIPKPKITAIGLESGSPLAYSLRNLYDVSAASDLSGIDGKKAIVVDNVHANSFSQSDVAKLKQFLNDGHGIVVVGGDRSYNFGNYLDSPIEEILPVASRPTDWTGGRNVVVLLDISFSTAAHGTQGDILGNAINILENENLRDAYMGVIAFGTEGYDVSNGLVYLGTTSNIELLRSKIETLTPSSTSQTSLNEGLLVAKGWLDNEAGELDIIIISDGGIEKSYDSSLDIAREITGDGVNLYYIHIRSSAPSQYDERQVAYAQRLMEEVDGTYFSLNRGERANIVFHELPQQTEENESAFGTFPLIELNTQHFITRDVEVEGEITGYNDVTPKAGADRIIITATGKPVITTWRYGLGRVAAVTTDNGERGGNRWGTALYSGNNSRLISSTVNWAIGNPREETGAVVEAADTWYGTPTDVVLTMYDTGTPILKLNGNNVDLSLTGNNVYEASVSSNSIGVHDLSGYPIAVNYALEYRDVGLNEELPVLIKAYGGSTYTEDEARASLLTEAREKSEKLVRDIVSYKMYFLIAALMIFLGEVIIRRLREIREMKKMQSEMQA</sequence>
<dbReference type="SMART" id="SM00327">
    <property type="entry name" value="VWA"/>
    <property type="match status" value="1"/>
</dbReference>
<evidence type="ECO:0000259" key="2">
    <source>
        <dbReference type="PROSITE" id="PS50234"/>
    </source>
</evidence>
<dbReference type="InterPro" id="IPR029062">
    <property type="entry name" value="Class_I_gatase-like"/>
</dbReference>
<feature type="transmembrane region" description="Helical" evidence="1">
    <location>
        <begin position="32"/>
        <end position="54"/>
    </location>
</feature>
<dbReference type="PROSITE" id="PS50234">
    <property type="entry name" value="VWFA"/>
    <property type="match status" value="1"/>
</dbReference>
<accession>A0AAE3HCQ2</accession>
<keyword evidence="1" id="KW-1133">Transmembrane helix</keyword>
<dbReference type="PANTHER" id="PTHR37947">
    <property type="entry name" value="BLL2462 PROTEIN"/>
    <property type="match status" value="1"/>
</dbReference>
<proteinExistence type="predicted"/>
<keyword evidence="1" id="KW-0472">Membrane</keyword>
<dbReference type="SUPFAM" id="SSF52317">
    <property type="entry name" value="Class I glutamine amidotransferase-like"/>
    <property type="match status" value="1"/>
</dbReference>
<dbReference type="PANTHER" id="PTHR37947:SF1">
    <property type="entry name" value="BLL2462 PROTEIN"/>
    <property type="match status" value="1"/>
</dbReference>
<organism evidence="3 4">
    <name type="scientific">Methanolobus chelungpuianus</name>
    <dbReference type="NCBI Taxonomy" id="502115"/>
    <lineage>
        <taxon>Archaea</taxon>
        <taxon>Methanobacteriati</taxon>
        <taxon>Methanobacteriota</taxon>
        <taxon>Stenosarchaea group</taxon>
        <taxon>Methanomicrobia</taxon>
        <taxon>Methanosarcinales</taxon>
        <taxon>Methanosarcinaceae</taxon>
        <taxon>Methanolobus</taxon>
    </lineage>
</organism>
<evidence type="ECO:0000313" key="3">
    <source>
        <dbReference type="EMBL" id="MCQ6963624.1"/>
    </source>
</evidence>
<dbReference type="EMBL" id="JTEO01000006">
    <property type="protein sequence ID" value="MCQ6963624.1"/>
    <property type="molecule type" value="Genomic_DNA"/>
</dbReference>
<keyword evidence="4" id="KW-1185">Reference proteome</keyword>
<evidence type="ECO:0000256" key="1">
    <source>
        <dbReference type="SAM" id="Phobius"/>
    </source>
</evidence>
<dbReference type="InterPro" id="IPR002035">
    <property type="entry name" value="VWF_A"/>
</dbReference>
<protein>
    <submittedName>
        <fullName evidence="3">von Willebrand factor A</fullName>
    </submittedName>
</protein>
<dbReference type="Gene3D" id="3.40.50.880">
    <property type="match status" value="2"/>
</dbReference>
<dbReference type="InterPro" id="IPR036465">
    <property type="entry name" value="vWFA_dom_sf"/>
</dbReference>
<dbReference type="Proteomes" id="UP001206983">
    <property type="component" value="Unassembled WGS sequence"/>
</dbReference>
<reference evidence="3 4" key="1">
    <citation type="journal article" date="2011" name="Appl. Environ. Microbiol.">
        <title>Methanogenic archaea isolated from Taiwan's Chelungpu fault.</title>
        <authorList>
            <person name="Wu S.Y."/>
            <person name="Lai M.C."/>
        </authorList>
    </citation>
    <scope>NUCLEOTIDE SEQUENCE [LARGE SCALE GENOMIC DNA]</scope>
    <source>
        <strain evidence="3 4">St545Mb</strain>
    </source>
</reference>
<comment type="caution">
    <text evidence="3">The sequence shown here is derived from an EMBL/GenBank/DDBJ whole genome shotgun (WGS) entry which is preliminary data.</text>
</comment>
<feature type="transmembrane region" description="Helical" evidence="1">
    <location>
        <begin position="6"/>
        <end position="25"/>
    </location>
</feature>
<dbReference type="AlphaFoldDB" id="A0AAE3HCQ2"/>
<evidence type="ECO:0000313" key="4">
    <source>
        <dbReference type="Proteomes" id="UP001206983"/>
    </source>
</evidence>
<feature type="domain" description="VWFA" evidence="2">
    <location>
        <begin position="366"/>
        <end position="546"/>
    </location>
</feature>
<gene>
    <name evidence="3" type="ORF">PV02_11185</name>
</gene>
<feature type="transmembrane region" description="Helical" evidence="1">
    <location>
        <begin position="782"/>
        <end position="801"/>
    </location>
</feature>
<name>A0AAE3HCQ2_9EURY</name>
<keyword evidence="1" id="KW-0812">Transmembrane</keyword>